<reference evidence="1" key="1">
    <citation type="submission" date="2023-08" db="EMBL/GenBank/DDBJ databases">
        <title>Functional and genomic diversity of the sorghum phyllosphere microbiome.</title>
        <authorList>
            <person name="Shade A."/>
        </authorList>
    </citation>
    <scope>NUCLEOTIDE SEQUENCE</scope>
    <source>
        <strain evidence="1">SORGH_AS_0201</strain>
    </source>
</reference>
<evidence type="ECO:0000313" key="2">
    <source>
        <dbReference type="Proteomes" id="UP001268036"/>
    </source>
</evidence>
<proteinExistence type="predicted"/>
<dbReference type="EMBL" id="JAVJAF010000001">
    <property type="protein sequence ID" value="MDR6235324.1"/>
    <property type="molecule type" value="Genomic_DNA"/>
</dbReference>
<dbReference type="AlphaFoldDB" id="A0AAJ2BJA8"/>
<dbReference type="Proteomes" id="UP001268036">
    <property type="component" value="Unassembled WGS sequence"/>
</dbReference>
<comment type="caution">
    <text evidence="1">The sequence shown here is derived from an EMBL/GenBank/DDBJ whole genome shotgun (WGS) entry which is preliminary data.</text>
</comment>
<organism evidence="1 2">
    <name type="scientific">Pseudomonas oryzihabitans</name>
    <dbReference type="NCBI Taxonomy" id="47885"/>
    <lineage>
        <taxon>Bacteria</taxon>
        <taxon>Pseudomonadati</taxon>
        <taxon>Pseudomonadota</taxon>
        <taxon>Gammaproteobacteria</taxon>
        <taxon>Pseudomonadales</taxon>
        <taxon>Pseudomonadaceae</taxon>
        <taxon>Pseudomonas</taxon>
    </lineage>
</organism>
<dbReference type="RefSeq" id="WP_309759825.1">
    <property type="nucleotide sequence ID" value="NZ_JAVJAF010000001.1"/>
</dbReference>
<sequence>MADSIDALHHLLTELANPGQSPSRSALEAMLKAVDALNHEPGIADQLRAEVHAAEQAGQLHVRQVPLSLARLLLAMAQMEAGHE</sequence>
<name>A0AAJ2BJA8_9PSED</name>
<evidence type="ECO:0000313" key="1">
    <source>
        <dbReference type="EMBL" id="MDR6235324.1"/>
    </source>
</evidence>
<protein>
    <submittedName>
        <fullName evidence="1">Uncharacterized protein</fullName>
    </submittedName>
</protein>
<gene>
    <name evidence="1" type="ORF">QE440_003065</name>
</gene>
<accession>A0AAJ2BJA8</accession>